<feature type="domain" description="Methyl-accepting transducer" evidence="9">
    <location>
        <begin position="266"/>
        <end position="502"/>
    </location>
</feature>
<evidence type="ECO:0000256" key="8">
    <source>
        <dbReference type="SAM" id="Phobius"/>
    </source>
</evidence>
<keyword evidence="4 8" id="KW-0472">Membrane</keyword>
<dbReference type="AlphaFoldDB" id="A0A1K2HD91"/>
<dbReference type="FunFam" id="1.10.287.950:FF:000001">
    <property type="entry name" value="Methyl-accepting chemotaxis sensory transducer"/>
    <property type="match status" value="1"/>
</dbReference>
<dbReference type="GO" id="GO:0007165">
    <property type="term" value="P:signal transduction"/>
    <property type="evidence" value="ECO:0007669"/>
    <property type="project" value="UniProtKB-KW"/>
</dbReference>
<dbReference type="Pfam" id="PF00015">
    <property type="entry name" value="MCPsignal"/>
    <property type="match status" value="1"/>
</dbReference>
<evidence type="ECO:0000256" key="7">
    <source>
        <dbReference type="PROSITE-ProRule" id="PRU00284"/>
    </source>
</evidence>
<dbReference type="OrthoDB" id="2489132at2"/>
<accession>A0A1K2HD91</accession>
<dbReference type="SMART" id="SM00283">
    <property type="entry name" value="MA"/>
    <property type="match status" value="1"/>
</dbReference>
<dbReference type="PANTHER" id="PTHR32089">
    <property type="entry name" value="METHYL-ACCEPTING CHEMOTAXIS PROTEIN MCPB"/>
    <property type="match status" value="1"/>
</dbReference>
<comment type="similarity">
    <text evidence="6">Belongs to the methyl-accepting chemotaxis (MCP) protein family.</text>
</comment>
<evidence type="ECO:0000256" key="1">
    <source>
        <dbReference type="ARBA" id="ARBA00004141"/>
    </source>
</evidence>
<evidence type="ECO:0000313" key="10">
    <source>
        <dbReference type="EMBL" id="SFZ74711.1"/>
    </source>
</evidence>
<dbReference type="GO" id="GO:0006935">
    <property type="term" value="P:chemotaxis"/>
    <property type="evidence" value="ECO:0007669"/>
    <property type="project" value="UniProtKB-ARBA"/>
</dbReference>
<comment type="subcellular location">
    <subcellularLocation>
        <location evidence="1">Membrane</location>
        <topology evidence="1">Multi-pass membrane protein</topology>
    </subcellularLocation>
</comment>
<dbReference type="EMBL" id="FPKR01000004">
    <property type="protein sequence ID" value="SFZ74711.1"/>
    <property type="molecule type" value="Genomic_DNA"/>
</dbReference>
<dbReference type="Proteomes" id="UP000186513">
    <property type="component" value="Unassembled WGS sequence"/>
</dbReference>
<organism evidence="10 11">
    <name type="scientific">Chitinimonas taiwanensis DSM 18899</name>
    <dbReference type="NCBI Taxonomy" id="1121279"/>
    <lineage>
        <taxon>Bacteria</taxon>
        <taxon>Pseudomonadati</taxon>
        <taxon>Pseudomonadota</taxon>
        <taxon>Betaproteobacteria</taxon>
        <taxon>Neisseriales</taxon>
        <taxon>Chitinibacteraceae</taxon>
        <taxon>Chitinimonas</taxon>
    </lineage>
</organism>
<keyword evidence="11" id="KW-1185">Reference proteome</keyword>
<keyword evidence="2 8" id="KW-0812">Transmembrane</keyword>
<keyword evidence="5 7" id="KW-0807">Transducer</keyword>
<evidence type="ECO:0000256" key="2">
    <source>
        <dbReference type="ARBA" id="ARBA00022692"/>
    </source>
</evidence>
<gene>
    <name evidence="10" type="ORF">SAMN02745887_01371</name>
</gene>
<evidence type="ECO:0000259" key="9">
    <source>
        <dbReference type="PROSITE" id="PS50111"/>
    </source>
</evidence>
<dbReference type="PROSITE" id="PS50111">
    <property type="entry name" value="CHEMOTAXIS_TRANSDUC_2"/>
    <property type="match status" value="1"/>
</dbReference>
<feature type="transmembrane region" description="Helical" evidence="8">
    <location>
        <begin position="182"/>
        <end position="205"/>
    </location>
</feature>
<proteinExistence type="inferred from homology"/>
<keyword evidence="3 8" id="KW-1133">Transmembrane helix</keyword>
<dbReference type="InterPro" id="IPR004089">
    <property type="entry name" value="MCPsignal_dom"/>
</dbReference>
<dbReference type="PANTHER" id="PTHR32089:SF119">
    <property type="entry name" value="METHYL-ACCEPTING CHEMOTAXIS PROTEIN CTPL"/>
    <property type="match status" value="1"/>
</dbReference>
<evidence type="ECO:0000256" key="3">
    <source>
        <dbReference type="ARBA" id="ARBA00022989"/>
    </source>
</evidence>
<dbReference type="STRING" id="1121279.SAMN02745887_01371"/>
<sequence length="538" mass="56902">MKLSHRMSAVIGAVCSLFVLTVIIAVVGFQQNQANLDRFVERDQAELQAITKLLSLAQSSGVSLRSLFMDPSNDKALANLNKAPEEIDAAVAQASKLIQGDAEDEKQLAKFVELRKLQQQYQFEGRDLIMEGDLEAARERISGFENDLAWRPMRVLLNDWIKATEAQVDAARAESNRASQRIQYIVIGVSIATLVLAALLGIWLVRSVMQQIGGEPDTARAIMRELAAGNLARAVPLKAGDRDSVLASVEAVRQGLASNVGTFRQLAEQVNAEASSVSQGAARISDSARVQSDSAASMAAAIEELSVSVNHLADNAGMAHELTSQAGQQAELGSDTIRRVGADIDRVAGTISSSASTINALGAETEQISSIVAVIREIADQTNLLALNAAIEAARAGETGRGFAVVADEVRKLAERTTKATAEIGSMIASTQHSAKEAVRSMEAAVGQVEAGVNGARSADAAMGQIQQGSRELVTVTNEISLALKEQSAASQDIAQNVERIVQMAGNTTEAAEQGAAAATRLENVAQALQSSVAHFRI</sequence>
<dbReference type="SUPFAM" id="SSF58104">
    <property type="entry name" value="Methyl-accepting chemotaxis protein (MCP) signaling domain"/>
    <property type="match status" value="1"/>
</dbReference>
<reference evidence="10 11" key="1">
    <citation type="submission" date="2016-11" db="EMBL/GenBank/DDBJ databases">
        <authorList>
            <person name="Jaros S."/>
            <person name="Januszkiewicz K."/>
            <person name="Wedrychowicz H."/>
        </authorList>
    </citation>
    <scope>NUCLEOTIDE SEQUENCE [LARGE SCALE GENOMIC DNA]</scope>
    <source>
        <strain evidence="10 11">DSM 18899</strain>
    </source>
</reference>
<dbReference type="Gene3D" id="1.10.287.950">
    <property type="entry name" value="Methyl-accepting chemotaxis protein"/>
    <property type="match status" value="1"/>
</dbReference>
<evidence type="ECO:0000256" key="6">
    <source>
        <dbReference type="ARBA" id="ARBA00029447"/>
    </source>
</evidence>
<protein>
    <submittedName>
        <fullName evidence="10">Methyl-accepting chemotaxis sensory transducer with TarH sensor</fullName>
    </submittedName>
</protein>
<dbReference type="CDD" id="cd11386">
    <property type="entry name" value="MCP_signal"/>
    <property type="match status" value="1"/>
</dbReference>
<dbReference type="GO" id="GO:0016020">
    <property type="term" value="C:membrane"/>
    <property type="evidence" value="ECO:0007669"/>
    <property type="project" value="UniProtKB-SubCell"/>
</dbReference>
<evidence type="ECO:0000256" key="4">
    <source>
        <dbReference type="ARBA" id="ARBA00023136"/>
    </source>
</evidence>
<evidence type="ECO:0000256" key="5">
    <source>
        <dbReference type="ARBA" id="ARBA00023224"/>
    </source>
</evidence>
<evidence type="ECO:0000313" key="11">
    <source>
        <dbReference type="Proteomes" id="UP000186513"/>
    </source>
</evidence>
<name>A0A1K2HD91_9NEIS</name>
<dbReference type="RefSeq" id="WP_084658277.1">
    <property type="nucleotide sequence ID" value="NZ_FPKR01000004.1"/>
</dbReference>